<dbReference type="AlphaFoldDB" id="I5AT91"/>
<dbReference type="InterPro" id="IPR029322">
    <property type="entry name" value="DUF4474"/>
</dbReference>
<dbReference type="eggNOG" id="ENOG5034BQX">
    <property type="taxonomic scope" value="Bacteria"/>
</dbReference>
<evidence type="ECO:0000259" key="1">
    <source>
        <dbReference type="Pfam" id="PF14751"/>
    </source>
</evidence>
<evidence type="ECO:0000313" key="3">
    <source>
        <dbReference type="Proteomes" id="UP000005753"/>
    </source>
</evidence>
<dbReference type="Proteomes" id="UP000005753">
    <property type="component" value="Chromosome"/>
</dbReference>
<reference evidence="2 3" key="2">
    <citation type="submission" date="2012-02" db="EMBL/GenBank/DDBJ databases">
        <title>Improved High-Quality Draft sequence of Eubacterium cellulosolvens 6.</title>
        <authorList>
            <consortium name="US DOE Joint Genome Institute"/>
            <person name="Lucas S."/>
            <person name="Han J."/>
            <person name="Lapidus A."/>
            <person name="Cheng J.-F."/>
            <person name="Goodwin L."/>
            <person name="Pitluck S."/>
            <person name="Peters L."/>
            <person name="Mikhailova N."/>
            <person name="Gu W."/>
            <person name="Detter J.C."/>
            <person name="Han C."/>
            <person name="Tapia R."/>
            <person name="Land M."/>
            <person name="Hauser L."/>
            <person name="Kyrpides N."/>
            <person name="Ivanova N."/>
            <person name="Pagani I."/>
            <person name="Johnson E."/>
            <person name="Mukhopadhyay B."/>
            <person name="Anderson I."/>
            <person name="Woyke T."/>
        </authorList>
    </citation>
    <scope>NUCLEOTIDE SEQUENCE [LARGE SCALE GENOMIC DNA]</scope>
    <source>
        <strain evidence="2 3">6</strain>
    </source>
</reference>
<dbReference type="HOGENOM" id="CLU_1243768_0_0_9"/>
<dbReference type="STRING" id="633697.EubceDRAFT1_1197"/>
<sequence length="222" mass="25144">MGIDIGNLLTCSPYSDEVMNIGGFERTADGQFHAKVDCPQMWFGYADLYDNVFKFATNAEAHKAAVTVGDESYCLWTWKGDYLNLGTGMEGGLYNAANPGGKTNVDDISFWNAMHDNPTTMEMVMMDKNGYVLAYAPEKAHWWTTAFNPYIYNLGDKVLRSNTTVYAKIDLDGFDLKTREDLYRAFKHKANAENNNRGSVDGMFLCFEEDTQTGHYVIYYSY</sequence>
<accession>I5AT91</accession>
<gene>
    <name evidence="2" type="ORF">EubceDRAFT1_1197</name>
</gene>
<organism evidence="2 3">
    <name type="scientific">Eubacterium cellulosolvens (strain ATCC 43171 / JCM 9499 / 6)</name>
    <name type="common">Cillobacterium cellulosolvens</name>
    <dbReference type="NCBI Taxonomy" id="633697"/>
    <lineage>
        <taxon>Bacteria</taxon>
        <taxon>Bacillati</taxon>
        <taxon>Bacillota</taxon>
        <taxon>Clostridia</taxon>
        <taxon>Eubacteriales</taxon>
        <taxon>Eubacteriaceae</taxon>
        <taxon>Eubacterium</taxon>
    </lineage>
</organism>
<name>I5AT91_EUBC6</name>
<protein>
    <recommendedName>
        <fullName evidence="1">DUF4474 domain-containing protein</fullName>
    </recommendedName>
</protein>
<feature type="domain" description="DUF4474" evidence="1">
    <location>
        <begin position="16"/>
        <end position="148"/>
    </location>
</feature>
<keyword evidence="3" id="KW-1185">Reference proteome</keyword>
<dbReference type="Pfam" id="PF14751">
    <property type="entry name" value="DUF4474"/>
    <property type="match status" value="1"/>
</dbReference>
<dbReference type="EMBL" id="CM001487">
    <property type="protein sequence ID" value="EIM57014.1"/>
    <property type="molecule type" value="Genomic_DNA"/>
</dbReference>
<proteinExistence type="predicted"/>
<evidence type="ECO:0000313" key="2">
    <source>
        <dbReference type="EMBL" id="EIM57014.1"/>
    </source>
</evidence>
<reference evidence="2 3" key="1">
    <citation type="submission" date="2010-08" db="EMBL/GenBank/DDBJ databases">
        <authorList>
            <consortium name="US DOE Joint Genome Institute (JGI-PGF)"/>
            <person name="Lucas S."/>
            <person name="Copeland A."/>
            <person name="Lapidus A."/>
            <person name="Cheng J.-F."/>
            <person name="Bruce D."/>
            <person name="Goodwin L."/>
            <person name="Pitluck S."/>
            <person name="Land M.L."/>
            <person name="Hauser L."/>
            <person name="Chang Y.-J."/>
            <person name="Anderson I.J."/>
            <person name="Johnson E."/>
            <person name="Mulhopadhyay B."/>
            <person name="Kyrpides N."/>
            <person name="Woyke T.J."/>
        </authorList>
    </citation>
    <scope>NUCLEOTIDE SEQUENCE [LARGE SCALE GENOMIC DNA]</scope>
    <source>
        <strain evidence="2 3">6</strain>
    </source>
</reference>